<dbReference type="Proteomes" id="UP000515934">
    <property type="component" value="Chromosome"/>
</dbReference>
<dbReference type="GO" id="GO:0005886">
    <property type="term" value="C:plasma membrane"/>
    <property type="evidence" value="ECO:0007669"/>
    <property type="project" value="UniProtKB-SubCell"/>
</dbReference>
<evidence type="ECO:0000259" key="11">
    <source>
        <dbReference type="PROSITE" id="PS50893"/>
    </source>
</evidence>
<dbReference type="CDD" id="cd03257">
    <property type="entry name" value="ABC_NikE_OppD_transporters"/>
    <property type="match status" value="2"/>
</dbReference>
<evidence type="ECO:0000256" key="7">
    <source>
        <dbReference type="ARBA" id="ARBA00022989"/>
    </source>
</evidence>
<dbReference type="Pfam" id="PF00528">
    <property type="entry name" value="BPD_transp_1"/>
    <property type="match status" value="1"/>
</dbReference>
<feature type="transmembrane region" description="Helical" evidence="9">
    <location>
        <begin position="121"/>
        <end position="151"/>
    </location>
</feature>
<feature type="domain" description="ABC transporter" evidence="11">
    <location>
        <begin position="580"/>
        <end position="815"/>
    </location>
</feature>
<dbReference type="GO" id="GO:0005524">
    <property type="term" value="F:ATP binding"/>
    <property type="evidence" value="ECO:0007669"/>
    <property type="project" value="UniProtKB-KW"/>
</dbReference>
<dbReference type="PROSITE" id="PS50893">
    <property type="entry name" value="ABC_TRANSPORTER_2"/>
    <property type="match status" value="2"/>
</dbReference>
<evidence type="ECO:0000256" key="2">
    <source>
        <dbReference type="ARBA" id="ARBA00005417"/>
    </source>
</evidence>
<dbReference type="PROSITE" id="PS50928">
    <property type="entry name" value="ABC_TM1"/>
    <property type="match status" value="1"/>
</dbReference>
<evidence type="ECO:0000256" key="10">
    <source>
        <dbReference type="SAM" id="MobiDB-lite"/>
    </source>
</evidence>
<dbReference type="SMART" id="SM00382">
    <property type="entry name" value="AAA"/>
    <property type="match status" value="2"/>
</dbReference>
<dbReference type="SUPFAM" id="SSF52540">
    <property type="entry name" value="P-loop containing nucleoside triphosphate hydrolases"/>
    <property type="match status" value="2"/>
</dbReference>
<dbReference type="Pfam" id="PF12911">
    <property type="entry name" value="OppC_N"/>
    <property type="match status" value="1"/>
</dbReference>
<dbReference type="InterPro" id="IPR003593">
    <property type="entry name" value="AAA+_ATPase"/>
</dbReference>
<dbReference type="Pfam" id="PF08352">
    <property type="entry name" value="oligo_HPY"/>
    <property type="match status" value="1"/>
</dbReference>
<dbReference type="KEGG" id="ldn:H9L06_05260"/>
<evidence type="ECO:0000256" key="9">
    <source>
        <dbReference type="RuleBase" id="RU363032"/>
    </source>
</evidence>
<dbReference type="Pfam" id="PF00005">
    <property type="entry name" value="ABC_tran"/>
    <property type="match status" value="2"/>
</dbReference>
<dbReference type="InterPro" id="IPR025966">
    <property type="entry name" value="OppC_N"/>
</dbReference>
<feature type="transmembrane region" description="Helical" evidence="9">
    <location>
        <begin position="12"/>
        <end position="34"/>
    </location>
</feature>
<comment type="similarity">
    <text evidence="9">Belongs to the binding-protein-dependent transport system permease family.</text>
</comment>
<dbReference type="SUPFAM" id="SSF161098">
    <property type="entry name" value="MetI-like"/>
    <property type="match status" value="1"/>
</dbReference>
<evidence type="ECO:0000313" key="14">
    <source>
        <dbReference type="Proteomes" id="UP000515934"/>
    </source>
</evidence>
<dbReference type="InterPro" id="IPR000515">
    <property type="entry name" value="MetI-like"/>
</dbReference>
<feature type="transmembrane region" description="Helical" evidence="9">
    <location>
        <begin position="77"/>
        <end position="101"/>
    </location>
</feature>
<dbReference type="PANTHER" id="PTHR43776:SF7">
    <property type="entry name" value="D,D-DIPEPTIDE TRANSPORT ATP-BINDING PROTEIN DDPF-RELATED"/>
    <property type="match status" value="1"/>
</dbReference>
<feature type="transmembrane region" description="Helical" evidence="9">
    <location>
        <begin position="194"/>
        <end position="219"/>
    </location>
</feature>
<organism evidence="13 14">
    <name type="scientific">Leucobacter denitrificans</name>
    <dbReference type="NCBI Taxonomy" id="683042"/>
    <lineage>
        <taxon>Bacteria</taxon>
        <taxon>Bacillati</taxon>
        <taxon>Actinomycetota</taxon>
        <taxon>Actinomycetes</taxon>
        <taxon>Micrococcales</taxon>
        <taxon>Microbacteriaceae</taxon>
        <taxon>Leucobacter</taxon>
    </lineage>
</organism>
<feature type="region of interest" description="Disordered" evidence="10">
    <location>
        <begin position="279"/>
        <end position="309"/>
    </location>
</feature>
<keyword evidence="4 9" id="KW-0812">Transmembrane</keyword>
<gene>
    <name evidence="13" type="ORF">H9L06_05260</name>
</gene>
<dbReference type="InterPro" id="IPR027417">
    <property type="entry name" value="P-loop_NTPase"/>
</dbReference>
<dbReference type="CDD" id="cd06261">
    <property type="entry name" value="TM_PBP2"/>
    <property type="match status" value="1"/>
</dbReference>
<dbReference type="Gene3D" id="1.10.3720.10">
    <property type="entry name" value="MetI-like"/>
    <property type="match status" value="1"/>
</dbReference>
<dbReference type="RefSeq" id="WP_187556160.1">
    <property type="nucleotide sequence ID" value="NZ_CP060716.1"/>
</dbReference>
<reference evidence="13 14" key="1">
    <citation type="submission" date="2020-08" db="EMBL/GenBank/DDBJ databases">
        <title>Genome sequence of Leucobacter denitrificans KACC 14055T.</title>
        <authorList>
            <person name="Hyun D.-W."/>
            <person name="Bae J.-W."/>
        </authorList>
    </citation>
    <scope>NUCLEOTIDE SEQUENCE [LARGE SCALE GENOMIC DNA]</scope>
    <source>
        <strain evidence="13 14">KACC 14055</strain>
    </source>
</reference>
<evidence type="ECO:0000256" key="5">
    <source>
        <dbReference type="ARBA" id="ARBA00022741"/>
    </source>
</evidence>
<dbReference type="InterPro" id="IPR017871">
    <property type="entry name" value="ABC_transporter-like_CS"/>
</dbReference>
<comment type="similarity">
    <text evidence="2">Belongs to the ABC transporter superfamily.</text>
</comment>
<protein>
    <submittedName>
        <fullName evidence="13">ATP-binding cassette domain-containing protein</fullName>
    </submittedName>
</protein>
<dbReference type="GO" id="GO:0015833">
    <property type="term" value="P:peptide transport"/>
    <property type="evidence" value="ECO:0007669"/>
    <property type="project" value="InterPro"/>
</dbReference>
<dbReference type="Gene3D" id="3.40.50.300">
    <property type="entry name" value="P-loop containing nucleotide triphosphate hydrolases"/>
    <property type="match status" value="2"/>
</dbReference>
<feature type="compositionally biased region" description="Gly residues" evidence="10">
    <location>
        <begin position="279"/>
        <end position="288"/>
    </location>
</feature>
<dbReference type="InterPro" id="IPR050319">
    <property type="entry name" value="ABC_transp_ATP-bind"/>
</dbReference>
<keyword evidence="5" id="KW-0547">Nucleotide-binding</keyword>
<evidence type="ECO:0000259" key="12">
    <source>
        <dbReference type="PROSITE" id="PS50928"/>
    </source>
</evidence>
<dbReference type="InterPro" id="IPR013563">
    <property type="entry name" value="Oligopep_ABC_C"/>
</dbReference>
<keyword evidence="6 13" id="KW-0067">ATP-binding</keyword>
<evidence type="ECO:0000256" key="8">
    <source>
        <dbReference type="ARBA" id="ARBA00023136"/>
    </source>
</evidence>
<name>A0A7G9S777_9MICO</name>
<keyword evidence="7 9" id="KW-1133">Transmembrane helix</keyword>
<keyword evidence="3 9" id="KW-0813">Transport</keyword>
<feature type="domain" description="ABC transmembrane type-1" evidence="12">
    <location>
        <begin position="73"/>
        <end position="262"/>
    </location>
</feature>
<keyword evidence="14" id="KW-1185">Reference proteome</keyword>
<feature type="transmembrane region" description="Helical" evidence="9">
    <location>
        <begin position="239"/>
        <end position="261"/>
    </location>
</feature>
<keyword evidence="8 9" id="KW-0472">Membrane</keyword>
<accession>A0A7G9S777</accession>
<dbReference type="AlphaFoldDB" id="A0A7G9S777"/>
<evidence type="ECO:0000313" key="13">
    <source>
        <dbReference type="EMBL" id="QNN63702.1"/>
    </source>
</evidence>
<sequence>MRFFRRALASKSFVPGAILFLLIVGAAVFAPALAPHSPTAQDLSAGLLPPSAEHLFGTDQLGRDVFSRVLFAARTDLGIAFAAALTPFVVGVTLGLVSGYFGRATDWVISRVTDTVIAFPFYVLVIALVFALGAGAGGIVVAFALVGWVGYARVIRALTASMRDQGWVRAARGGGLSDARVLVRHVLPNVLPQAVVLLATEVVLIMVAIVTLGYLGLGIRPPTPDWGTMIADGQAFVTSHWWLSALPGLAVVVTGIALSLLGDGLGDAMRVAGRAGGRGSGRAVGVRGGSRRSRATHTHPSPGRTGASGVVPGSLRVKSLTLVALTRSTTNTTATNPATSRLVDGVSFEVAPGEALGIVGESGSGKSLTLRAIAGLLPPGVACESGEVSLGGHVGMVFQDPLAALDPLTRVGTQLREACEAAGAPNPRARVLELLADVRLRDPERIARAYPHELSGGQRQRVVIAIALASNPAVLLADEPTTALDVTVQREVLTLLDTLRRERGLTLVLVSHDLAVVAEITERVAVMRAGQILEVGPTRNVLVEPEHPYTRALLDAVPALPGQAGDPPRGAQASSTTPVLAVRDLDLKYGRTRAVEGASFEVRGSTGLVGESGSGKTTIARAITGELPLAGGSIEFMGRPIARGRRPKQLRTKIQLIPQDPASSLNPRRTAGTAITEVLRVNRVVPRRLERARVLELLGQVGLAPETADAYPHELSGGQRQRVAIARALAVNPQLLIADEATSALDVSVQADIIKLLTELRESYGLALLVISHDLAVVHELCDEVVVLRHGHIVEQGGRVLVDPQADYTRELLDAVPRLPAA</sequence>
<evidence type="ECO:0000256" key="6">
    <source>
        <dbReference type="ARBA" id="ARBA00022840"/>
    </source>
</evidence>
<dbReference type="InterPro" id="IPR035906">
    <property type="entry name" value="MetI-like_sf"/>
</dbReference>
<feature type="domain" description="ABC transporter" evidence="11">
    <location>
        <begin position="315"/>
        <end position="554"/>
    </location>
</feature>
<dbReference type="PANTHER" id="PTHR43776">
    <property type="entry name" value="TRANSPORT ATP-BINDING PROTEIN"/>
    <property type="match status" value="1"/>
</dbReference>
<dbReference type="EMBL" id="CP060716">
    <property type="protein sequence ID" value="QNN63702.1"/>
    <property type="molecule type" value="Genomic_DNA"/>
</dbReference>
<dbReference type="PROSITE" id="PS00211">
    <property type="entry name" value="ABC_TRANSPORTER_1"/>
    <property type="match status" value="2"/>
</dbReference>
<dbReference type="GO" id="GO:0055085">
    <property type="term" value="P:transmembrane transport"/>
    <property type="evidence" value="ECO:0007669"/>
    <property type="project" value="InterPro"/>
</dbReference>
<dbReference type="InterPro" id="IPR003439">
    <property type="entry name" value="ABC_transporter-like_ATP-bd"/>
</dbReference>
<comment type="subcellular location">
    <subcellularLocation>
        <location evidence="9">Cell membrane</location>
        <topology evidence="9">Multi-pass membrane protein</topology>
    </subcellularLocation>
    <subcellularLocation>
        <location evidence="1">Membrane</location>
        <topology evidence="1">Multi-pass membrane protein</topology>
    </subcellularLocation>
</comment>
<evidence type="ECO:0000256" key="1">
    <source>
        <dbReference type="ARBA" id="ARBA00004141"/>
    </source>
</evidence>
<dbReference type="GO" id="GO:0016887">
    <property type="term" value="F:ATP hydrolysis activity"/>
    <property type="evidence" value="ECO:0007669"/>
    <property type="project" value="InterPro"/>
</dbReference>
<evidence type="ECO:0000256" key="3">
    <source>
        <dbReference type="ARBA" id="ARBA00022448"/>
    </source>
</evidence>
<evidence type="ECO:0000256" key="4">
    <source>
        <dbReference type="ARBA" id="ARBA00022692"/>
    </source>
</evidence>
<proteinExistence type="inferred from homology"/>